<dbReference type="InterPro" id="IPR031593">
    <property type="entry name" value="Porin_7"/>
</dbReference>
<feature type="signal peptide" evidence="1">
    <location>
        <begin position="1"/>
        <end position="22"/>
    </location>
</feature>
<evidence type="ECO:0000313" key="2">
    <source>
        <dbReference type="EMBL" id="OTG64225.1"/>
    </source>
</evidence>
<dbReference type="AlphaFoldDB" id="A0A1Y3CDM0"/>
<sequence>MKKLAIATALFSTLAVAGTANAYQAEVGGTINVIDPDHANTTTGFGIDGTYYFNPVQVKDAPLNEAGFLNRASNVKANVAYSDNDDLKITTFGGGVEYFVPNTDFYASAGIQHAKAEFHDFDTKTTSYNAEVGYLPVPGLLIAAGIVGVDQKDGDNNVDPAIRAKYVTKVGQYDMNFEAATSFGDVDYYNLGADLYLDKTFSVGAGYSGTNGDLNDEDVFSIRAKKFFNQQVSLEGSVGFGDNYNTYGVRGAYRF</sequence>
<evidence type="ECO:0000313" key="3">
    <source>
        <dbReference type="Proteomes" id="UP000242765"/>
    </source>
</evidence>
<accession>A0A1Y3CDM0</accession>
<proteinExistence type="predicted"/>
<name>A0A1Y3CDM0_9GAMM</name>
<dbReference type="EMBL" id="NEGB01000007">
    <property type="protein sequence ID" value="OTG64225.1"/>
    <property type="molecule type" value="Genomic_DNA"/>
</dbReference>
<keyword evidence="3" id="KW-1185">Reference proteome</keyword>
<keyword evidence="1" id="KW-0732">Signal</keyword>
<organism evidence="2 3">
    <name type="scientific">Acinetobacter silvestris</name>
    <dbReference type="NCBI Taxonomy" id="1977882"/>
    <lineage>
        <taxon>Bacteria</taxon>
        <taxon>Pseudomonadati</taxon>
        <taxon>Pseudomonadota</taxon>
        <taxon>Gammaproteobacteria</taxon>
        <taxon>Moraxellales</taxon>
        <taxon>Moraxellaceae</taxon>
        <taxon>Acinetobacter</taxon>
    </lineage>
</organism>
<dbReference type="Proteomes" id="UP000242765">
    <property type="component" value="Unassembled WGS sequence"/>
</dbReference>
<feature type="chain" id="PRO_5012531125" evidence="1">
    <location>
        <begin position="23"/>
        <end position="255"/>
    </location>
</feature>
<comment type="caution">
    <text evidence="2">The sequence shown here is derived from an EMBL/GenBank/DDBJ whole genome shotgun (WGS) entry which is preliminary data.</text>
</comment>
<protein>
    <submittedName>
        <fullName evidence="2">Putative porin</fullName>
    </submittedName>
</protein>
<gene>
    <name evidence="2" type="ORF">B9T28_11895</name>
</gene>
<evidence type="ECO:0000256" key="1">
    <source>
        <dbReference type="SAM" id="SignalP"/>
    </source>
</evidence>
<dbReference type="Pfam" id="PF16956">
    <property type="entry name" value="Porin_7"/>
    <property type="match status" value="1"/>
</dbReference>
<dbReference type="OrthoDB" id="6225858at2"/>
<dbReference type="RefSeq" id="WP_086204207.1">
    <property type="nucleotide sequence ID" value="NZ_NEGB01000007.1"/>
</dbReference>
<reference evidence="2 3" key="1">
    <citation type="submission" date="2017-04" db="EMBL/GenBank/DDBJ databases">
        <title>High diversity of culturable Acinetobacter species in natural soil and water ecosystems.</title>
        <authorList>
            <person name="Nemec A."/>
            <person name="Radolfova-Krizova L."/>
        </authorList>
    </citation>
    <scope>NUCLEOTIDE SEQUENCE [LARGE SCALE GENOMIC DNA]</scope>
    <source>
        <strain evidence="2 3">ANC 4999</strain>
    </source>
</reference>